<sequence>MLMRYWGRKPLKLIDEIMSDIDGTVIDPFGGAGTIVLSALKHGNKGVYLDINPYAWLVAFVNIVEINAEEFMRRGEEVLENLTEVRKRTLRNDYLYYPNGKPFWKERNVERVSQFFSPNNFRKLYSILRAIDNGKTSPEVKIALYGAFCSSLFKASKMKRENAGSWGVPSYWIPERHKEVDAVEAFSSEVKRFYSYFRRNRGYKLHEDVELFIKNSLSFRYDKDLILFTDPPFFDEVQYMELSFFYLGRWLRESKFKEVVKEIIGENIAFRMHDEIIVNPNKGINYAKYLKLLDKFLIKTKKNEGKISSFSL</sequence>
<gene>
    <name evidence="4" type="ordered locus">SiH_1430</name>
</gene>
<dbReference type="GO" id="GO:0009007">
    <property type="term" value="F:site-specific DNA-methyltransferase (adenine-specific) activity"/>
    <property type="evidence" value="ECO:0007669"/>
    <property type="project" value="UniProtKB-EC"/>
</dbReference>
<dbReference type="GO" id="GO:0009307">
    <property type="term" value="P:DNA restriction-modification system"/>
    <property type="evidence" value="ECO:0007669"/>
    <property type="project" value="InterPro"/>
</dbReference>
<dbReference type="SUPFAM" id="SSF53335">
    <property type="entry name" value="S-adenosyl-L-methionine-dependent methyltransferases"/>
    <property type="match status" value="1"/>
</dbReference>
<keyword evidence="2" id="KW-0808">Transferase</keyword>
<dbReference type="HOGENOM" id="CLU_772966_0_0_2"/>
<dbReference type="GeneID" id="12415502"/>
<keyword evidence="3" id="KW-0949">S-adenosyl-L-methionine</keyword>
<dbReference type="Proteomes" id="UP000006395">
    <property type="component" value="Chromosome"/>
</dbReference>
<reference evidence="4 5" key="1">
    <citation type="journal article" date="2011" name="J. Bacteriol.">
        <title>Genome analyses of icelandic strains of Sulfolobus islandicus, model organisms for genetic and virus-host interaction studies.</title>
        <authorList>
            <person name="Guo L."/>
            <person name="Brugger K."/>
            <person name="Liu C."/>
            <person name="Shah S.A."/>
            <person name="Zheng H."/>
            <person name="Zhu Y."/>
            <person name="Wang S."/>
            <person name="Lillestol R.K."/>
            <person name="Chen L."/>
            <person name="Frank J."/>
            <person name="Prangishvili D."/>
            <person name="Paulin L."/>
            <person name="She Q."/>
            <person name="Huang L."/>
            <person name="Garrett R.A."/>
        </authorList>
    </citation>
    <scope>NUCLEOTIDE SEQUENCE [LARGE SCALE GENOMIC DNA]</scope>
    <source>
        <strain evidence="4 5">HVE10/4</strain>
    </source>
</reference>
<dbReference type="InterPro" id="IPR012327">
    <property type="entry name" value="MeTrfase_D12"/>
</dbReference>
<evidence type="ECO:0000313" key="4">
    <source>
        <dbReference type="EMBL" id="ADX82778.1"/>
    </source>
</evidence>
<organism evidence="4 5">
    <name type="scientific">Saccharolobus islandicus (strain HVE10/4)</name>
    <name type="common">Sulfolobus islandicus</name>
    <dbReference type="NCBI Taxonomy" id="930943"/>
    <lineage>
        <taxon>Archaea</taxon>
        <taxon>Thermoproteota</taxon>
        <taxon>Thermoprotei</taxon>
        <taxon>Sulfolobales</taxon>
        <taxon>Sulfolobaceae</taxon>
        <taxon>Saccharolobus</taxon>
    </lineage>
</organism>
<evidence type="ECO:0000313" key="5">
    <source>
        <dbReference type="Proteomes" id="UP000006395"/>
    </source>
</evidence>
<keyword evidence="5" id="KW-1185">Reference proteome</keyword>
<name>F0NPM1_SACI0</name>
<accession>F0NPM1</accession>
<dbReference type="InterPro" id="IPR029063">
    <property type="entry name" value="SAM-dependent_MTases_sf"/>
</dbReference>
<proteinExistence type="predicted"/>
<dbReference type="GO" id="GO:0032259">
    <property type="term" value="P:methylation"/>
    <property type="evidence" value="ECO:0007669"/>
    <property type="project" value="UniProtKB-KW"/>
</dbReference>
<evidence type="ECO:0000256" key="3">
    <source>
        <dbReference type="ARBA" id="ARBA00022691"/>
    </source>
</evidence>
<protein>
    <submittedName>
        <fullName evidence="4">Uncharacterized protein</fullName>
    </submittedName>
</protein>
<keyword evidence="1" id="KW-0489">Methyltransferase</keyword>
<evidence type="ECO:0000256" key="1">
    <source>
        <dbReference type="ARBA" id="ARBA00022603"/>
    </source>
</evidence>
<dbReference type="Pfam" id="PF02086">
    <property type="entry name" value="MethyltransfD12"/>
    <property type="match status" value="1"/>
</dbReference>
<evidence type="ECO:0000256" key="2">
    <source>
        <dbReference type="ARBA" id="ARBA00022679"/>
    </source>
</evidence>
<dbReference type="RefSeq" id="WP_014512680.1">
    <property type="nucleotide sequence ID" value="NC_017275.1"/>
</dbReference>
<dbReference type="KEGG" id="sih:SiH_1430"/>
<dbReference type="Gene3D" id="3.40.50.150">
    <property type="entry name" value="Vaccinia Virus protein VP39"/>
    <property type="match status" value="1"/>
</dbReference>
<dbReference type="EMBL" id="CP002426">
    <property type="protein sequence ID" value="ADX82778.1"/>
    <property type="molecule type" value="Genomic_DNA"/>
</dbReference>
<dbReference type="AlphaFoldDB" id="F0NPM1"/>